<dbReference type="OrthoDB" id="3000483at2759"/>
<keyword evidence="2 5" id="KW-0547">Nucleotide-binding</keyword>
<dbReference type="KEGG" id="tng:GSTEN00002711G001"/>
<evidence type="ECO:0000256" key="1">
    <source>
        <dbReference type="ARBA" id="ARBA00019284"/>
    </source>
</evidence>
<evidence type="ECO:0000256" key="5">
    <source>
        <dbReference type="PROSITE-ProRule" id="PRU00492"/>
    </source>
</evidence>
<keyword evidence="3 5" id="KW-0067">ATP-binding</keyword>
<dbReference type="PANTHER" id="PTHR11573">
    <property type="entry name" value="RIBONUCLEOSIDE-DIPHOSPHATE REDUCTASE LARGE CHAIN"/>
    <property type="match status" value="1"/>
</dbReference>
<evidence type="ECO:0000256" key="3">
    <source>
        <dbReference type="ARBA" id="ARBA00022840"/>
    </source>
</evidence>
<dbReference type="EMBL" id="CAAE01006158">
    <property type="protein sequence ID" value="CAF89003.1"/>
    <property type="molecule type" value="Genomic_DNA"/>
</dbReference>
<evidence type="ECO:0000256" key="2">
    <source>
        <dbReference type="ARBA" id="ARBA00022741"/>
    </source>
</evidence>
<dbReference type="PANTHER" id="PTHR11573:SF6">
    <property type="entry name" value="RIBONUCLEOSIDE-DIPHOSPHATE REDUCTASE LARGE SUBUNIT"/>
    <property type="match status" value="1"/>
</dbReference>
<feature type="domain" description="ATP-cone" evidence="6">
    <location>
        <begin position="1"/>
        <end position="119"/>
    </location>
</feature>
<dbReference type="GO" id="GO:0004748">
    <property type="term" value="F:ribonucleoside-diphosphate reductase activity, thioredoxin disulfide as acceptor"/>
    <property type="evidence" value="ECO:0007669"/>
    <property type="project" value="TreeGrafter"/>
</dbReference>
<proteinExistence type="predicted"/>
<dbReference type="InterPro" id="IPR008926">
    <property type="entry name" value="RNR_R1-su_N"/>
</dbReference>
<dbReference type="PROSITE" id="PS51161">
    <property type="entry name" value="ATP_CONE"/>
    <property type="match status" value="1"/>
</dbReference>
<dbReference type="GO" id="GO:0005971">
    <property type="term" value="C:ribonucleoside-diphosphate reductase complex"/>
    <property type="evidence" value="ECO:0007669"/>
    <property type="project" value="TreeGrafter"/>
</dbReference>
<accession>Q4TDM9</accession>
<dbReference type="InterPro" id="IPR005144">
    <property type="entry name" value="ATP-cone_dom"/>
</dbReference>
<protein>
    <recommendedName>
        <fullName evidence="1">Ribonucleoside-diphosphate reductase large subunit</fullName>
    </recommendedName>
    <alternativeName>
        <fullName evidence="4">Ribonucleotide reductase large subunit</fullName>
    </alternativeName>
</protein>
<dbReference type="AlphaFoldDB" id="Q4TDM9"/>
<comment type="caution">
    <text evidence="7">The sequence shown here is derived from an EMBL/GenBank/DDBJ whole genome shotgun (WGS) entry which is preliminary data.</text>
</comment>
<sequence>DGRQEAVSFDKITSRVQKLCYGLNSEFVDPVSTNRQCGPVGQTGPLCVLVPVTRLLWLCQAQITLKVIQGLYSGVTTAELDTLAAETAATLTTKHPDYAILVRGSPCPICTKKPRKSSVM</sequence>
<name>Q4TDM9_TETNG</name>
<dbReference type="InterPro" id="IPR039718">
    <property type="entry name" value="Rrm1"/>
</dbReference>
<dbReference type="GO" id="GO:0009263">
    <property type="term" value="P:deoxyribonucleotide biosynthetic process"/>
    <property type="evidence" value="ECO:0007669"/>
    <property type="project" value="TreeGrafter"/>
</dbReference>
<evidence type="ECO:0000313" key="7">
    <source>
        <dbReference type="EMBL" id="CAF89003.1"/>
    </source>
</evidence>
<reference evidence="7" key="2">
    <citation type="submission" date="2004-02" db="EMBL/GenBank/DDBJ databases">
        <authorList>
            <consortium name="Genoscope"/>
            <consortium name="Whitehead Institute Centre for Genome Research"/>
        </authorList>
    </citation>
    <scope>NUCLEOTIDE SEQUENCE</scope>
</reference>
<dbReference type="GO" id="GO:0005524">
    <property type="term" value="F:ATP binding"/>
    <property type="evidence" value="ECO:0007669"/>
    <property type="project" value="UniProtKB-UniRule"/>
</dbReference>
<reference evidence="7" key="1">
    <citation type="journal article" date="2004" name="Nature">
        <title>Genome duplication in the teleost fish Tetraodon nigroviridis reveals the early vertebrate proto-karyotype.</title>
        <authorList>
            <person name="Jaillon O."/>
            <person name="Aury J.-M."/>
            <person name="Brunet F."/>
            <person name="Petit J.-L."/>
            <person name="Stange-Thomann N."/>
            <person name="Mauceli E."/>
            <person name="Bouneau L."/>
            <person name="Fischer C."/>
            <person name="Ozouf-Costaz C."/>
            <person name="Bernot A."/>
            <person name="Nicaud S."/>
            <person name="Jaffe D."/>
            <person name="Fisher S."/>
            <person name="Lutfalla G."/>
            <person name="Dossat C."/>
            <person name="Segurens B."/>
            <person name="Dasilva C."/>
            <person name="Salanoubat M."/>
            <person name="Levy M."/>
            <person name="Boudet N."/>
            <person name="Castellano S."/>
            <person name="Anthouard V."/>
            <person name="Jubin C."/>
            <person name="Castelli V."/>
            <person name="Katinka M."/>
            <person name="Vacherie B."/>
            <person name="Biemont C."/>
            <person name="Skalli Z."/>
            <person name="Cattolico L."/>
            <person name="Poulain J."/>
            <person name="De Berardinis V."/>
            <person name="Cruaud C."/>
            <person name="Duprat S."/>
            <person name="Brottier P."/>
            <person name="Coutanceau J.-P."/>
            <person name="Gouzy J."/>
            <person name="Parra G."/>
            <person name="Lardier G."/>
            <person name="Chapple C."/>
            <person name="McKernan K.J."/>
            <person name="McEwan P."/>
            <person name="Bosak S."/>
            <person name="Kellis M."/>
            <person name="Volff J.-N."/>
            <person name="Guigo R."/>
            <person name="Zody M.C."/>
            <person name="Mesirov J."/>
            <person name="Lindblad-Toh K."/>
            <person name="Birren B."/>
            <person name="Nusbaum C."/>
            <person name="Kahn D."/>
            <person name="Robinson-Rechavi M."/>
            <person name="Laudet V."/>
            <person name="Schachter V."/>
            <person name="Quetier F."/>
            <person name="Saurin W."/>
            <person name="Scarpelli C."/>
            <person name="Wincker P."/>
            <person name="Lander E.S."/>
            <person name="Weissenbach J."/>
            <person name="Roest Crollius H."/>
        </authorList>
    </citation>
    <scope>NUCLEOTIDE SEQUENCE [LARGE SCALE GENOMIC DNA]</scope>
</reference>
<feature type="non-terminal residue" evidence="7">
    <location>
        <position position="120"/>
    </location>
</feature>
<evidence type="ECO:0000259" key="6">
    <source>
        <dbReference type="PROSITE" id="PS51161"/>
    </source>
</evidence>
<evidence type="ECO:0000256" key="4">
    <source>
        <dbReference type="ARBA" id="ARBA00031255"/>
    </source>
</evidence>
<gene>
    <name evidence="7" type="ORF">GSTENG00002711001</name>
</gene>
<organism evidence="7">
    <name type="scientific">Tetraodon nigroviridis</name>
    <name type="common">Spotted green pufferfish</name>
    <name type="synonym">Chelonodon nigroviridis</name>
    <dbReference type="NCBI Taxonomy" id="99883"/>
    <lineage>
        <taxon>Eukaryota</taxon>
        <taxon>Metazoa</taxon>
        <taxon>Chordata</taxon>
        <taxon>Craniata</taxon>
        <taxon>Vertebrata</taxon>
        <taxon>Euteleostomi</taxon>
        <taxon>Actinopterygii</taxon>
        <taxon>Neopterygii</taxon>
        <taxon>Teleostei</taxon>
        <taxon>Neoteleostei</taxon>
        <taxon>Acanthomorphata</taxon>
        <taxon>Eupercaria</taxon>
        <taxon>Tetraodontiformes</taxon>
        <taxon>Tetradontoidea</taxon>
        <taxon>Tetraodontidae</taxon>
        <taxon>Tetraodon</taxon>
    </lineage>
</organism>
<dbReference type="SUPFAM" id="SSF48168">
    <property type="entry name" value="R1 subunit of ribonucleotide reductase, N-terminal domain"/>
    <property type="match status" value="1"/>
</dbReference>